<feature type="compositionally biased region" description="Low complexity" evidence="1">
    <location>
        <begin position="94"/>
        <end position="106"/>
    </location>
</feature>
<name>A0A9P6T110_9FUNG</name>
<reference evidence="2" key="1">
    <citation type="journal article" date="2020" name="Fungal Divers.">
        <title>Resolving the Mortierellaceae phylogeny through synthesis of multi-gene phylogenetics and phylogenomics.</title>
        <authorList>
            <person name="Vandepol N."/>
            <person name="Liber J."/>
            <person name="Desiro A."/>
            <person name="Na H."/>
            <person name="Kennedy M."/>
            <person name="Barry K."/>
            <person name="Grigoriev I.V."/>
            <person name="Miller A.N."/>
            <person name="O'Donnell K."/>
            <person name="Stajich J.E."/>
            <person name="Bonito G."/>
        </authorList>
    </citation>
    <scope>NUCLEOTIDE SEQUENCE</scope>
    <source>
        <strain evidence="2">NRRL 2769</strain>
    </source>
</reference>
<keyword evidence="3" id="KW-1185">Reference proteome</keyword>
<comment type="caution">
    <text evidence="2">The sequence shown here is derived from an EMBL/GenBank/DDBJ whole genome shotgun (WGS) entry which is preliminary data.</text>
</comment>
<organism evidence="2 3">
    <name type="scientific">Entomortierella chlamydospora</name>
    <dbReference type="NCBI Taxonomy" id="101097"/>
    <lineage>
        <taxon>Eukaryota</taxon>
        <taxon>Fungi</taxon>
        <taxon>Fungi incertae sedis</taxon>
        <taxon>Mucoromycota</taxon>
        <taxon>Mortierellomycotina</taxon>
        <taxon>Mortierellomycetes</taxon>
        <taxon>Mortierellales</taxon>
        <taxon>Mortierellaceae</taxon>
        <taxon>Entomortierella</taxon>
    </lineage>
</organism>
<evidence type="ECO:0000313" key="2">
    <source>
        <dbReference type="EMBL" id="KAG0016943.1"/>
    </source>
</evidence>
<dbReference type="Proteomes" id="UP000703661">
    <property type="component" value="Unassembled WGS sequence"/>
</dbReference>
<accession>A0A9P6T110</accession>
<feature type="region of interest" description="Disordered" evidence="1">
    <location>
        <begin position="1"/>
        <end position="136"/>
    </location>
</feature>
<feature type="compositionally biased region" description="Polar residues" evidence="1">
    <location>
        <begin position="51"/>
        <end position="62"/>
    </location>
</feature>
<dbReference type="EMBL" id="JAAAID010000486">
    <property type="protein sequence ID" value="KAG0016943.1"/>
    <property type="molecule type" value="Genomic_DNA"/>
</dbReference>
<gene>
    <name evidence="2" type="ORF">BGZ80_008754</name>
</gene>
<feature type="compositionally biased region" description="Polar residues" evidence="1">
    <location>
        <begin position="9"/>
        <end position="28"/>
    </location>
</feature>
<evidence type="ECO:0000256" key="1">
    <source>
        <dbReference type="SAM" id="MobiDB-lite"/>
    </source>
</evidence>
<dbReference type="AlphaFoldDB" id="A0A9P6T110"/>
<protein>
    <submittedName>
        <fullName evidence="2">Uncharacterized protein</fullName>
    </submittedName>
</protein>
<proteinExistence type="predicted"/>
<sequence length="284" mass="31752">MVYREPETGAQSSQNVGRTQPRQSNPSHILSPRLSASYASQEKLKQEFDPLTQNLVSSASQTEQDESTDSIFTQRGDETLTNDDEPGVLSQPDSSQHSISQTGSSQTVNPNQNPGRPASHGQPKTPTKRPVQNPERVLPYIKQRVIERYPRNLPPAGGETIAAAMQQHLLYLLPCLEEAISDWNQAETEEAQAYWWDVVQSIQGRVDHACDVMSRFLPPPEVRQDPHLGAYVSLLEQYWRRPPQEKYVYVKPPEIIPPAPAPAPASLSNWGNATRDENIVVVDE</sequence>
<evidence type="ECO:0000313" key="3">
    <source>
        <dbReference type="Proteomes" id="UP000703661"/>
    </source>
</evidence>